<evidence type="ECO:0000313" key="3">
    <source>
        <dbReference type="Proteomes" id="UP000621454"/>
    </source>
</evidence>
<evidence type="ECO:0000313" key="2">
    <source>
        <dbReference type="EMBL" id="GGB35104.1"/>
    </source>
</evidence>
<sequence length="170" mass="17509">MTPLPGGDAPDVHTSPMTTSAVPRLRPRRTRIAFACAAAVIAAGSIGACSSSDRKDASAGRESNAAAVGGQLNPASVDLIADRVEKDGLAMPNRRNVTSTECPKIGCSGKVASDTVSITKFPTTGKTEIYYSKTDPGTGFQIGNVVAGFASSLSDDQRQSYEGAITQASR</sequence>
<dbReference type="Proteomes" id="UP000621454">
    <property type="component" value="Unassembled WGS sequence"/>
</dbReference>
<proteinExistence type="predicted"/>
<evidence type="ECO:0000256" key="1">
    <source>
        <dbReference type="SAM" id="MobiDB-lite"/>
    </source>
</evidence>
<feature type="region of interest" description="Disordered" evidence="1">
    <location>
        <begin position="1"/>
        <end position="23"/>
    </location>
</feature>
<reference evidence="2" key="1">
    <citation type="journal article" date="2014" name="Int. J. Syst. Evol. Microbiol.">
        <title>Complete genome sequence of Corynebacterium casei LMG S-19264T (=DSM 44701T), isolated from a smear-ripened cheese.</title>
        <authorList>
            <consortium name="US DOE Joint Genome Institute (JGI-PGF)"/>
            <person name="Walter F."/>
            <person name="Albersmeier A."/>
            <person name="Kalinowski J."/>
            <person name="Ruckert C."/>
        </authorList>
    </citation>
    <scope>NUCLEOTIDE SEQUENCE</scope>
    <source>
        <strain evidence="2">CGMCC 1.12827</strain>
    </source>
</reference>
<protein>
    <submittedName>
        <fullName evidence="2">Uncharacterized protein</fullName>
    </submittedName>
</protein>
<dbReference type="AlphaFoldDB" id="A0A916T802"/>
<feature type="region of interest" description="Disordered" evidence="1">
    <location>
        <begin position="49"/>
        <end position="68"/>
    </location>
</feature>
<keyword evidence="3" id="KW-1185">Reference proteome</keyword>
<comment type="caution">
    <text evidence="2">The sequence shown here is derived from an EMBL/GenBank/DDBJ whole genome shotgun (WGS) entry which is preliminary data.</text>
</comment>
<gene>
    <name evidence="2" type="ORF">GCM10011489_23920</name>
</gene>
<organism evidence="2 3">
    <name type="scientific">Gordonia jinhuaensis</name>
    <dbReference type="NCBI Taxonomy" id="1517702"/>
    <lineage>
        <taxon>Bacteria</taxon>
        <taxon>Bacillati</taxon>
        <taxon>Actinomycetota</taxon>
        <taxon>Actinomycetes</taxon>
        <taxon>Mycobacteriales</taxon>
        <taxon>Gordoniaceae</taxon>
        <taxon>Gordonia</taxon>
    </lineage>
</organism>
<accession>A0A916T802</accession>
<dbReference type="EMBL" id="BMGC01000016">
    <property type="protein sequence ID" value="GGB35104.1"/>
    <property type="molecule type" value="Genomic_DNA"/>
</dbReference>
<name>A0A916T802_9ACTN</name>
<reference evidence="2" key="2">
    <citation type="submission" date="2020-09" db="EMBL/GenBank/DDBJ databases">
        <authorList>
            <person name="Sun Q."/>
            <person name="Zhou Y."/>
        </authorList>
    </citation>
    <scope>NUCLEOTIDE SEQUENCE</scope>
    <source>
        <strain evidence="2">CGMCC 1.12827</strain>
    </source>
</reference>